<sequence length="221" mass="24382">METLTEKAPGKREARKEERRLAILEVAKRSFLDNGYSATSMSAISAELGGSKGTLWSYFPSKEELFAAVLDHATADYRRQMASVLQPTDDPYTTLLTFCRSFLTKITSPDGLRLHRLIAAESGRFPEIAEIFFRRAPQPTQQLLADFFAAEMASGHMRKDEPLAAARALAGLCLGGLHQRVLWGKEAATPERIDAEARYAADIFARAFEINRGGAAAADRN</sequence>
<dbReference type="InterPro" id="IPR036271">
    <property type="entry name" value="Tet_transcr_reg_TetR-rel_C_sf"/>
</dbReference>
<feature type="domain" description="HTH tetR-type" evidence="3">
    <location>
        <begin position="17"/>
        <end position="77"/>
    </location>
</feature>
<dbReference type="Proteomes" id="UP001273531">
    <property type="component" value="Unassembled WGS sequence"/>
</dbReference>
<dbReference type="InterPro" id="IPR001647">
    <property type="entry name" value="HTH_TetR"/>
</dbReference>
<dbReference type="Gene3D" id="1.10.357.10">
    <property type="entry name" value="Tetracycline Repressor, domain 2"/>
    <property type="match status" value="1"/>
</dbReference>
<dbReference type="InterPro" id="IPR050109">
    <property type="entry name" value="HTH-type_TetR-like_transc_reg"/>
</dbReference>
<accession>A0ABU3YAI9</accession>
<dbReference type="InterPro" id="IPR039536">
    <property type="entry name" value="TetR_C_Proteobacteria"/>
</dbReference>
<feature type="DNA-binding region" description="H-T-H motif" evidence="2">
    <location>
        <begin position="40"/>
        <end position="59"/>
    </location>
</feature>
<evidence type="ECO:0000256" key="1">
    <source>
        <dbReference type="ARBA" id="ARBA00023125"/>
    </source>
</evidence>
<dbReference type="RefSeq" id="WP_317227484.1">
    <property type="nucleotide sequence ID" value="NZ_JAWJEJ010000001.1"/>
</dbReference>
<dbReference type="SUPFAM" id="SSF46689">
    <property type="entry name" value="Homeodomain-like"/>
    <property type="match status" value="1"/>
</dbReference>
<reference evidence="4 5" key="1">
    <citation type="submission" date="2023-10" db="EMBL/GenBank/DDBJ databases">
        <title>Sphingomonas sp. HF-S4 16S ribosomal RNA gene Genome sequencing and assembly.</title>
        <authorList>
            <person name="Lee H."/>
        </authorList>
    </citation>
    <scope>NUCLEOTIDE SEQUENCE [LARGE SCALE GENOMIC DNA]</scope>
    <source>
        <strain evidence="4 5">HF-S4</strain>
    </source>
</reference>
<dbReference type="PANTHER" id="PTHR30055">
    <property type="entry name" value="HTH-TYPE TRANSCRIPTIONAL REGULATOR RUTR"/>
    <property type="match status" value="1"/>
</dbReference>
<evidence type="ECO:0000313" key="4">
    <source>
        <dbReference type="EMBL" id="MDV3458418.1"/>
    </source>
</evidence>
<dbReference type="SUPFAM" id="SSF48498">
    <property type="entry name" value="Tetracyclin repressor-like, C-terminal domain"/>
    <property type="match status" value="1"/>
</dbReference>
<protein>
    <submittedName>
        <fullName evidence="4">TetR/AcrR family transcriptional regulator</fullName>
    </submittedName>
</protein>
<dbReference type="PANTHER" id="PTHR30055:SF146">
    <property type="entry name" value="HTH-TYPE TRANSCRIPTIONAL DUAL REGULATOR CECR"/>
    <property type="match status" value="1"/>
</dbReference>
<dbReference type="PROSITE" id="PS50977">
    <property type="entry name" value="HTH_TETR_2"/>
    <property type="match status" value="1"/>
</dbReference>
<proteinExistence type="predicted"/>
<evidence type="ECO:0000259" key="3">
    <source>
        <dbReference type="PROSITE" id="PS50977"/>
    </source>
</evidence>
<dbReference type="PRINTS" id="PR00455">
    <property type="entry name" value="HTHTETR"/>
</dbReference>
<organism evidence="4 5">
    <name type="scientific">Sphingomonas agrestis</name>
    <dbReference type="NCBI Taxonomy" id="3080540"/>
    <lineage>
        <taxon>Bacteria</taxon>
        <taxon>Pseudomonadati</taxon>
        <taxon>Pseudomonadota</taxon>
        <taxon>Alphaproteobacteria</taxon>
        <taxon>Sphingomonadales</taxon>
        <taxon>Sphingomonadaceae</taxon>
        <taxon>Sphingomonas</taxon>
    </lineage>
</organism>
<dbReference type="Pfam" id="PF14246">
    <property type="entry name" value="TetR_C_7"/>
    <property type="match status" value="1"/>
</dbReference>
<name>A0ABU3YAI9_9SPHN</name>
<keyword evidence="1 2" id="KW-0238">DNA-binding</keyword>
<evidence type="ECO:0000313" key="5">
    <source>
        <dbReference type="Proteomes" id="UP001273531"/>
    </source>
</evidence>
<dbReference type="EMBL" id="JAWJEJ010000001">
    <property type="protein sequence ID" value="MDV3458418.1"/>
    <property type="molecule type" value="Genomic_DNA"/>
</dbReference>
<gene>
    <name evidence="4" type="ORF">RZN05_15580</name>
</gene>
<comment type="caution">
    <text evidence="4">The sequence shown here is derived from an EMBL/GenBank/DDBJ whole genome shotgun (WGS) entry which is preliminary data.</text>
</comment>
<dbReference type="InterPro" id="IPR009057">
    <property type="entry name" value="Homeodomain-like_sf"/>
</dbReference>
<evidence type="ECO:0000256" key="2">
    <source>
        <dbReference type="PROSITE-ProRule" id="PRU00335"/>
    </source>
</evidence>
<dbReference type="Pfam" id="PF00440">
    <property type="entry name" value="TetR_N"/>
    <property type="match status" value="1"/>
</dbReference>
<dbReference type="Gene3D" id="1.10.10.60">
    <property type="entry name" value="Homeodomain-like"/>
    <property type="match status" value="1"/>
</dbReference>
<keyword evidence="5" id="KW-1185">Reference proteome</keyword>